<feature type="signal peptide" evidence="2">
    <location>
        <begin position="1"/>
        <end position="20"/>
    </location>
</feature>
<reference evidence="4 5" key="1">
    <citation type="submission" date="2024-02" db="EMBL/GenBank/DDBJ databases">
        <title>Chromosome-level genome assembly of the Eurasian Minnow (Phoxinus phoxinus).</title>
        <authorList>
            <person name="Oriowo T.O."/>
            <person name="Martin S."/>
            <person name="Stange M."/>
            <person name="Chrysostomakis Y."/>
            <person name="Brown T."/>
            <person name="Winkler S."/>
            <person name="Kukowka S."/>
            <person name="Myers E.W."/>
            <person name="Bohne A."/>
        </authorList>
    </citation>
    <scope>NUCLEOTIDE SEQUENCE [LARGE SCALE GENOMIC DNA]</scope>
    <source>
        <strain evidence="4">ZFMK-TIS-60720</strain>
        <tissue evidence="4">Whole Organism</tissue>
    </source>
</reference>
<feature type="domain" description="Fibronectin type-III" evidence="3">
    <location>
        <begin position="22"/>
        <end position="87"/>
    </location>
</feature>
<keyword evidence="1" id="KW-1133">Transmembrane helix</keyword>
<proteinExistence type="predicted"/>
<dbReference type="AlphaFoldDB" id="A0AAN9HII1"/>
<dbReference type="InterPro" id="IPR036116">
    <property type="entry name" value="FN3_sf"/>
</dbReference>
<dbReference type="GO" id="GO:0004896">
    <property type="term" value="F:cytokine receptor activity"/>
    <property type="evidence" value="ECO:0007669"/>
    <property type="project" value="TreeGrafter"/>
</dbReference>
<comment type="caution">
    <text evidence="4">The sequence shown here is derived from an EMBL/GenBank/DDBJ whole genome shotgun (WGS) entry which is preliminary data.</text>
</comment>
<name>A0AAN9HII1_9TELE</name>
<evidence type="ECO:0000313" key="5">
    <source>
        <dbReference type="Proteomes" id="UP001364617"/>
    </source>
</evidence>
<evidence type="ECO:0000256" key="2">
    <source>
        <dbReference type="SAM" id="SignalP"/>
    </source>
</evidence>
<evidence type="ECO:0000259" key="3">
    <source>
        <dbReference type="Pfam" id="PF01108"/>
    </source>
</evidence>
<feature type="chain" id="PRO_5042989135" description="Fibronectin type-III domain-containing protein" evidence="2">
    <location>
        <begin position="21"/>
        <end position="438"/>
    </location>
</feature>
<dbReference type="Pfam" id="PF01108">
    <property type="entry name" value="Tissue_fac"/>
    <property type="match status" value="1"/>
</dbReference>
<dbReference type="SUPFAM" id="SSF49265">
    <property type="entry name" value="Fibronectin type III"/>
    <property type="match status" value="1"/>
</dbReference>
<dbReference type="Proteomes" id="UP001364617">
    <property type="component" value="Unassembled WGS sequence"/>
</dbReference>
<dbReference type="PANTHER" id="PTHR20859">
    <property type="entry name" value="INTERFERON/INTERLEUKIN RECEPTOR"/>
    <property type="match status" value="1"/>
</dbReference>
<dbReference type="PANTHER" id="PTHR20859:SF53">
    <property type="entry name" value="INTERLEUKIN-22 RECEPTOR SUBUNIT ALPHA-1"/>
    <property type="match status" value="1"/>
</dbReference>
<dbReference type="InterPro" id="IPR050650">
    <property type="entry name" value="Type-II_Cytokine-TF_Rcpt"/>
</dbReference>
<keyword evidence="2" id="KW-0732">Signal</keyword>
<evidence type="ECO:0000313" key="4">
    <source>
        <dbReference type="EMBL" id="KAK7176692.1"/>
    </source>
</evidence>
<dbReference type="EMBL" id="JAYKXH010000001">
    <property type="protein sequence ID" value="KAK7176692.1"/>
    <property type="molecule type" value="Genomic_DNA"/>
</dbReference>
<dbReference type="GO" id="GO:0005886">
    <property type="term" value="C:plasma membrane"/>
    <property type="evidence" value="ECO:0007669"/>
    <property type="project" value="TreeGrafter"/>
</dbReference>
<keyword evidence="1" id="KW-0812">Transmembrane</keyword>
<protein>
    <recommendedName>
        <fullName evidence="3">Fibronectin type-III domain-containing protein</fullName>
    </recommendedName>
</protein>
<dbReference type="Gene3D" id="2.60.40.10">
    <property type="entry name" value="Immunoglobulins"/>
    <property type="match status" value="1"/>
</dbReference>
<sequence length="438" mass="49204">MPVTALHFFLLMFNVETVLSVCDVRVRTINLGCHLEWNCPDANPKTTYIVQTKTHGTSWENVSDCIQTFQQSCDLTRVFPNIHAYNYISLRSEDFPGLNESLLCDPLNDSSATFSPPNIIISIDNGSLWVTVHFPCLPSNICVDYYEEEEEMACLCPINNHKNLFATVTLYNKQNLSDRQTRTAAVVEEENPLKVEFGFLVPGRVYCAVANFTAEGVLASSPASLPQCVYIPANTESLIAMIVCAVLIALGLVIFLLRRHCASSERPLPRSLASLRDLELQRETFIDSYRAAPHNESFEGDHVSVVSICDFTLTNNQSSYQNNGYYTTPVLHDPDCIEGSVESGDLGVEVQNIEFHLFPTHPVLEANVGCPYQNQCEETKNIPLSSVQVHCTQQDEMSIEDTEQYGDVEMFKTEYETNKHEFELIQTTDGCSQKTEYI</sequence>
<gene>
    <name evidence="4" type="ORF">R3I93_000808</name>
</gene>
<evidence type="ECO:0000256" key="1">
    <source>
        <dbReference type="SAM" id="Phobius"/>
    </source>
</evidence>
<feature type="transmembrane region" description="Helical" evidence="1">
    <location>
        <begin position="238"/>
        <end position="257"/>
    </location>
</feature>
<dbReference type="InterPro" id="IPR013783">
    <property type="entry name" value="Ig-like_fold"/>
</dbReference>
<organism evidence="4 5">
    <name type="scientific">Phoxinus phoxinus</name>
    <name type="common">Eurasian minnow</name>
    <dbReference type="NCBI Taxonomy" id="58324"/>
    <lineage>
        <taxon>Eukaryota</taxon>
        <taxon>Metazoa</taxon>
        <taxon>Chordata</taxon>
        <taxon>Craniata</taxon>
        <taxon>Vertebrata</taxon>
        <taxon>Euteleostomi</taxon>
        <taxon>Actinopterygii</taxon>
        <taxon>Neopterygii</taxon>
        <taxon>Teleostei</taxon>
        <taxon>Ostariophysi</taxon>
        <taxon>Cypriniformes</taxon>
        <taxon>Leuciscidae</taxon>
        <taxon>Phoxininae</taxon>
        <taxon>Phoxinus</taxon>
    </lineage>
</organism>
<keyword evidence="5" id="KW-1185">Reference proteome</keyword>
<dbReference type="InterPro" id="IPR003961">
    <property type="entry name" value="FN3_dom"/>
</dbReference>
<keyword evidence="1" id="KW-0472">Membrane</keyword>
<accession>A0AAN9HII1</accession>